<comment type="caution">
    <text evidence="4">Lacks conserved residue(s) required for the propagation of feature annotation.</text>
</comment>
<dbReference type="PANTHER" id="PTHR11142">
    <property type="entry name" value="PSEUDOURIDYLATE SYNTHASE"/>
    <property type="match status" value="1"/>
</dbReference>
<dbReference type="InterPro" id="IPR001406">
    <property type="entry name" value="PsdUridine_synth_TruA"/>
</dbReference>
<dbReference type="PATRIC" id="fig|520762.4.peg.2316"/>
<proteinExistence type="inferred from homology"/>
<sequence>MKNVKLTIEYDGTGFHGWQRQEKERTVQEEIEKALSKIIKKKIVVHGSGRTDAGVHAMGQVANFVETFSIPVEKIPLAANALLPDDVAIKEAVEVDMKFHARYSATGKKYIYKIYNSSLRSPLYRNYAYFVPNVLHMEAIKEASKFFWGEHDFYAFMASGSNVKDTVRRIDSLHVYREGEIMTIEVAGNGFLYNMVRIIAGTLVDVGKGKILSKDIPQIILSKDRTRAGHTAPPQGLYLAEVFYEKN</sequence>
<dbReference type="InterPro" id="IPR020095">
    <property type="entry name" value="PsdUridine_synth_TruA_C"/>
</dbReference>
<comment type="catalytic activity">
    <reaction evidence="4 7">
        <text>uridine(38/39/40) in tRNA = pseudouridine(38/39/40) in tRNA</text>
        <dbReference type="Rhea" id="RHEA:22376"/>
        <dbReference type="Rhea" id="RHEA-COMP:10085"/>
        <dbReference type="Rhea" id="RHEA-COMP:10087"/>
        <dbReference type="ChEBI" id="CHEBI:65314"/>
        <dbReference type="ChEBI" id="CHEBI:65315"/>
        <dbReference type="EC" id="5.4.99.12"/>
    </reaction>
</comment>
<dbReference type="NCBIfam" id="TIGR00071">
    <property type="entry name" value="hisT_truA"/>
    <property type="match status" value="1"/>
</dbReference>
<evidence type="ECO:0000256" key="6">
    <source>
        <dbReference type="PIRSR" id="PIRSR001430-2"/>
    </source>
</evidence>
<dbReference type="RefSeq" id="WP_068556715.1">
    <property type="nucleotide sequence ID" value="NZ_LOEE01000046.1"/>
</dbReference>
<dbReference type="Gene3D" id="3.30.70.580">
    <property type="entry name" value="Pseudouridine synthase I, catalytic domain, N-terminal subdomain"/>
    <property type="match status" value="1"/>
</dbReference>
<dbReference type="AlphaFoldDB" id="A0A140L2H5"/>
<dbReference type="Gene3D" id="3.30.70.660">
    <property type="entry name" value="Pseudouridine synthase I, catalytic domain, C-terminal subdomain"/>
    <property type="match status" value="1"/>
</dbReference>
<organism evidence="9 10">
    <name type="scientific">Thermotalea metallivorans</name>
    <dbReference type="NCBI Taxonomy" id="520762"/>
    <lineage>
        <taxon>Bacteria</taxon>
        <taxon>Bacillati</taxon>
        <taxon>Bacillota</taxon>
        <taxon>Clostridia</taxon>
        <taxon>Peptostreptococcales</taxon>
        <taxon>Thermotaleaceae</taxon>
        <taxon>Thermotalea</taxon>
    </lineage>
</organism>
<dbReference type="HAMAP" id="MF_00171">
    <property type="entry name" value="TruA"/>
    <property type="match status" value="1"/>
</dbReference>
<evidence type="ECO:0000256" key="1">
    <source>
        <dbReference type="ARBA" id="ARBA00009375"/>
    </source>
</evidence>
<dbReference type="PIRSF" id="PIRSF001430">
    <property type="entry name" value="tRNA_psdUrid_synth"/>
    <property type="match status" value="1"/>
</dbReference>
<dbReference type="Pfam" id="PF01416">
    <property type="entry name" value="PseudoU_synth_1"/>
    <property type="match status" value="2"/>
</dbReference>
<keyword evidence="2 4" id="KW-0819">tRNA processing</keyword>
<comment type="caution">
    <text evidence="9">The sequence shown here is derived from an EMBL/GenBank/DDBJ whole genome shotgun (WGS) entry which is preliminary data.</text>
</comment>
<comment type="function">
    <text evidence="4">Formation of pseudouridine at positions 38, 39 and 40 in the anticodon stem and loop of transfer RNAs.</text>
</comment>
<feature type="active site" description="Nucleophile" evidence="4 5">
    <location>
        <position position="52"/>
    </location>
</feature>
<protein>
    <recommendedName>
        <fullName evidence="4">tRNA pseudouridine synthase A</fullName>
        <ecNumber evidence="4">5.4.99.12</ecNumber>
    </recommendedName>
    <alternativeName>
        <fullName evidence="4">tRNA pseudouridine(38-40) synthase</fullName>
    </alternativeName>
    <alternativeName>
        <fullName evidence="4">tRNA pseudouridylate synthase I</fullName>
    </alternativeName>
    <alternativeName>
        <fullName evidence="4">tRNA-uridine isomerase I</fullName>
    </alternativeName>
</protein>
<evidence type="ECO:0000256" key="7">
    <source>
        <dbReference type="RuleBase" id="RU003792"/>
    </source>
</evidence>
<dbReference type="FunFam" id="3.30.70.580:FF:000001">
    <property type="entry name" value="tRNA pseudouridine synthase A"/>
    <property type="match status" value="1"/>
</dbReference>
<dbReference type="InterPro" id="IPR020103">
    <property type="entry name" value="PsdUridine_synth_cat_dom_sf"/>
</dbReference>
<feature type="domain" description="Pseudouridine synthase I TruA alpha/beta" evidence="8">
    <location>
        <begin position="8"/>
        <end position="104"/>
    </location>
</feature>
<dbReference type="InterPro" id="IPR020094">
    <property type="entry name" value="TruA/RsuA/RluB/E/F_N"/>
</dbReference>
<gene>
    <name evidence="9" type="primary">truA_2</name>
    <name evidence="4" type="synonym">truA</name>
    <name evidence="9" type="ORF">AN619_20900</name>
</gene>
<dbReference type="CDD" id="cd02570">
    <property type="entry name" value="PseudoU_synth_EcTruA"/>
    <property type="match status" value="1"/>
</dbReference>
<dbReference type="InterPro" id="IPR020097">
    <property type="entry name" value="PsdUridine_synth_TruA_a/b_dom"/>
</dbReference>
<dbReference type="OrthoDB" id="9811823at2"/>
<keyword evidence="3 4" id="KW-0413">Isomerase</keyword>
<name>A0A140L2H5_9FIRM</name>
<evidence type="ECO:0000313" key="10">
    <source>
        <dbReference type="Proteomes" id="UP000070456"/>
    </source>
</evidence>
<evidence type="ECO:0000313" key="9">
    <source>
        <dbReference type="EMBL" id="KXG74750.1"/>
    </source>
</evidence>
<evidence type="ECO:0000256" key="4">
    <source>
        <dbReference type="HAMAP-Rule" id="MF_00171"/>
    </source>
</evidence>
<dbReference type="PANTHER" id="PTHR11142:SF0">
    <property type="entry name" value="TRNA PSEUDOURIDINE SYNTHASE-LIKE 1"/>
    <property type="match status" value="1"/>
</dbReference>
<comment type="subunit">
    <text evidence="4">Homodimer.</text>
</comment>
<dbReference type="STRING" id="520762.AN619_20900"/>
<dbReference type="GO" id="GO:0003723">
    <property type="term" value="F:RNA binding"/>
    <property type="evidence" value="ECO:0007669"/>
    <property type="project" value="InterPro"/>
</dbReference>
<dbReference type="GO" id="GO:0160147">
    <property type="term" value="F:tRNA pseudouridine(38-40) synthase activity"/>
    <property type="evidence" value="ECO:0007669"/>
    <property type="project" value="UniProtKB-EC"/>
</dbReference>
<evidence type="ECO:0000256" key="3">
    <source>
        <dbReference type="ARBA" id="ARBA00023235"/>
    </source>
</evidence>
<dbReference type="EC" id="5.4.99.12" evidence="4"/>
<comment type="similarity">
    <text evidence="1 4 7">Belongs to the tRNA pseudouridine synthase TruA family.</text>
</comment>
<evidence type="ECO:0000256" key="5">
    <source>
        <dbReference type="PIRSR" id="PIRSR001430-1"/>
    </source>
</evidence>
<feature type="binding site" evidence="4 6">
    <location>
        <position position="110"/>
    </location>
    <ligand>
        <name>substrate</name>
    </ligand>
</feature>
<evidence type="ECO:0000259" key="8">
    <source>
        <dbReference type="Pfam" id="PF01416"/>
    </source>
</evidence>
<dbReference type="GO" id="GO:0031119">
    <property type="term" value="P:tRNA pseudouridine synthesis"/>
    <property type="evidence" value="ECO:0007669"/>
    <property type="project" value="UniProtKB-UniRule"/>
</dbReference>
<dbReference type="Proteomes" id="UP000070456">
    <property type="component" value="Unassembled WGS sequence"/>
</dbReference>
<reference evidence="9 10" key="1">
    <citation type="submission" date="2015-12" db="EMBL/GenBank/DDBJ databases">
        <title>Draft genome sequence of the thermoanaerobe Thermotalea metallivorans, an isolate from the runoff channel of the Great Artesian Basin, Australia.</title>
        <authorList>
            <person name="Patel B.K."/>
        </authorList>
    </citation>
    <scope>NUCLEOTIDE SEQUENCE [LARGE SCALE GENOMIC DNA]</scope>
    <source>
        <strain evidence="9 10">B2-1</strain>
    </source>
</reference>
<evidence type="ECO:0000256" key="2">
    <source>
        <dbReference type="ARBA" id="ARBA00022694"/>
    </source>
</evidence>
<keyword evidence="10" id="KW-1185">Reference proteome</keyword>
<dbReference type="SUPFAM" id="SSF55120">
    <property type="entry name" value="Pseudouridine synthase"/>
    <property type="match status" value="1"/>
</dbReference>
<dbReference type="EMBL" id="LOEE01000046">
    <property type="protein sequence ID" value="KXG74750.1"/>
    <property type="molecule type" value="Genomic_DNA"/>
</dbReference>
<feature type="domain" description="Pseudouridine synthase I TruA alpha/beta" evidence="8">
    <location>
        <begin position="143"/>
        <end position="245"/>
    </location>
</feature>
<accession>A0A140L2H5</accession>